<protein>
    <submittedName>
        <fullName evidence="3">Substrate binding domain-containing protein</fullName>
    </submittedName>
</protein>
<evidence type="ECO:0000259" key="2">
    <source>
        <dbReference type="Pfam" id="PF03466"/>
    </source>
</evidence>
<proteinExistence type="inferred from homology"/>
<dbReference type="InterPro" id="IPR005119">
    <property type="entry name" value="LysR_subst-bd"/>
</dbReference>
<evidence type="ECO:0000313" key="4">
    <source>
        <dbReference type="Proteomes" id="UP001374803"/>
    </source>
</evidence>
<dbReference type="Pfam" id="PF03466">
    <property type="entry name" value="LysR_substrate"/>
    <property type="match status" value="1"/>
</dbReference>
<dbReference type="InterPro" id="IPR058163">
    <property type="entry name" value="LysR-type_TF_proteobact-type"/>
</dbReference>
<organism evidence="3 4">
    <name type="scientific">Pendulispora rubella</name>
    <dbReference type="NCBI Taxonomy" id="2741070"/>
    <lineage>
        <taxon>Bacteria</taxon>
        <taxon>Pseudomonadati</taxon>
        <taxon>Myxococcota</taxon>
        <taxon>Myxococcia</taxon>
        <taxon>Myxococcales</taxon>
        <taxon>Sorangiineae</taxon>
        <taxon>Pendulisporaceae</taxon>
        <taxon>Pendulispora</taxon>
    </lineage>
</organism>
<name>A0ABZ2L8H8_9BACT</name>
<dbReference type="SUPFAM" id="SSF53850">
    <property type="entry name" value="Periplasmic binding protein-like II"/>
    <property type="match status" value="1"/>
</dbReference>
<feature type="domain" description="LysR substrate-binding" evidence="2">
    <location>
        <begin position="85"/>
        <end position="234"/>
    </location>
</feature>
<dbReference type="Gene3D" id="3.40.190.10">
    <property type="entry name" value="Periplasmic binding protein-like II"/>
    <property type="match status" value="2"/>
</dbReference>
<dbReference type="Proteomes" id="UP001374803">
    <property type="component" value="Chromosome"/>
</dbReference>
<evidence type="ECO:0000256" key="1">
    <source>
        <dbReference type="ARBA" id="ARBA00009437"/>
    </source>
</evidence>
<dbReference type="CDD" id="cd08422">
    <property type="entry name" value="PBP2_CrgA_like"/>
    <property type="match status" value="1"/>
</dbReference>
<accession>A0ABZ2L8H8</accession>
<dbReference type="RefSeq" id="WP_394835513.1">
    <property type="nucleotide sequence ID" value="NZ_CP089929.1"/>
</dbReference>
<gene>
    <name evidence="3" type="ORF">LVJ94_01125</name>
</gene>
<evidence type="ECO:0000313" key="3">
    <source>
        <dbReference type="EMBL" id="WXB05864.1"/>
    </source>
</evidence>
<sequence>MNDHFARSSGRLERVRPQCRGGELQCGCAHPRGDALYERGSRIMLEACDVRKELSAATGIRGPLRITAPVDLGQPWLAPRIVEFLDAGLRLGPLRDPRLVRRKLGPTGTVVCASPAYLRKRGTPRRLDDFADHATLAYVRDGKPTPWRFVDRDIDVEPRPFGSDDNAALRTAAVAGLGIARLPTYVAAPEIERGRLRTLFPDLVMHGPTAYIVYPEQRYPLARLRAFIDFIAAAFIAMPP</sequence>
<keyword evidence="4" id="KW-1185">Reference proteome</keyword>
<reference evidence="3" key="1">
    <citation type="submission" date="2021-12" db="EMBL/GenBank/DDBJ databases">
        <title>Discovery of the Pendulisporaceae a myxobacterial family with distinct sporulation behavior and unique specialized metabolism.</title>
        <authorList>
            <person name="Garcia R."/>
            <person name="Popoff A."/>
            <person name="Bader C.D."/>
            <person name="Loehr J."/>
            <person name="Walesch S."/>
            <person name="Walt C."/>
            <person name="Boldt J."/>
            <person name="Bunk B."/>
            <person name="Haeckl F.J.F.P.J."/>
            <person name="Gunesch A.P."/>
            <person name="Birkelbach J."/>
            <person name="Nuebel U."/>
            <person name="Pietschmann T."/>
            <person name="Bach T."/>
            <person name="Mueller R."/>
        </authorList>
    </citation>
    <scope>NUCLEOTIDE SEQUENCE</scope>
    <source>
        <strain evidence="3">MSr11367</strain>
    </source>
</reference>
<dbReference type="PANTHER" id="PTHR30537">
    <property type="entry name" value="HTH-TYPE TRANSCRIPTIONAL REGULATOR"/>
    <property type="match status" value="1"/>
</dbReference>
<dbReference type="PANTHER" id="PTHR30537:SF5">
    <property type="entry name" value="HTH-TYPE TRANSCRIPTIONAL ACTIVATOR TTDR-RELATED"/>
    <property type="match status" value="1"/>
</dbReference>
<dbReference type="EMBL" id="CP089983">
    <property type="protein sequence ID" value="WXB05864.1"/>
    <property type="molecule type" value="Genomic_DNA"/>
</dbReference>
<comment type="similarity">
    <text evidence="1">Belongs to the LysR transcriptional regulatory family.</text>
</comment>